<dbReference type="GO" id="GO:0045290">
    <property type="term" value="F:D-arabinose 1-dehydrogenase [NAD(P)+] activity"/>
    <property type="evidence" value="ECO:0007669"/>
    <property type="project" value="InterPro"/>
</dbReference>
<dbReference type="PANTHER" id="PTHR42686:SF1">
    <property type="entry name" value="GH17980P-RELATED"/>
    <property type="match status" value="1"/>
</dbReference>
<dbReference type="InterPro" id="IPR020471">
    <property type="entry name" value="AKR"/>
</dbReference>
<evidence type="ECO:0008006" key="6">
    <source>
        <dbReference type="Google" id="ProtNLM"/>
    </source>
</evidence>
<evidence type="ECO:0000313" key="5">
    <source>
        <dbReference type="Proteomes" id="UP000774326"/>
    </source>
</evidence>
<gene>
    <name evidence="4" type="ORF">WICPIJ_009133</name>
</gene>
<dbReference type="Pfam" id="PF00248">
    <property type="entry name" value="Aldo_ket_red"/>
    <property type="match status" value="1"/>
</dbReference>
<dbReference type="InterPro" id="IPR004821">
    <property type="entry name" value="Cyt_trans-like"/>
</dbReference>
<feature type="domain" description="Cytidyltransferase-like" evidence="3">
    <location>
        <begin position="500"/>
        <end position="641"/>
    </location>
</feature>
<dbReference type="InterPro" id="IPR014729">
    <property type="entry name" value="Rossmann-like_a/b/a_fold"/>
</dbReference>
<dbReference type="InterPro" id="IPR023210">
    <property type="entry name" value="NADP_OxRdtase_dom"/>
</dbReference>
<dbReference type="GO" id="GO:0070485">
    <property type="term" value="P:dehydro-D-arabinono-1,4-lactone biosynthetic process"/>
    <property type="evidence" value="ECO:0007669"/>
    <property type="project" value="TreeGrafter"/>
</dbReference>
<dbReference type="PRINTS" id="PR00069">
    <property type="entry name" value="ALDKETRDTASE"/>
</dbReference>
<organism evidence="4 5">
    <name type="scientific">Wickerhamomyces pijperi</name>
    <name type="common">Yeast</name>
    <name type="synonym">Pichia pijperi</name>
    <dbReference type="NCBI Taxonomy" id="599730"/>
    <lineage>
        <taxon>Eukaryota</taxon>
        <taxon>Fungi</taxon>
        <taxon>Dikarya</taxon>
        <taxon>Ascomycota</taxon>
        <taxon>Saccharomycotina</taxon>
        <taxon>Saccharomycetes</taxon>
        <taxon>Phaffomycetales</taxon>
        <taxon>Wickerhamomycetaceae</taxon>
        <taxon>Wickerhamomyces</taxon>
    </lineage>
</organism>
<keyword evidence="1" id="KW-0560">Oxidoreductase</keyword>
<dbReference type="GO" id="GO:0005829">
    <property type="term" value="C:cytosol"/>
    <property type="evidence" value="ECO:0007669"/>
    <property type="project" value="TreeGrafter"/>
</dbReference>
<reference evidence="4" key="2">
    <citation type="submission" date="2021-01" db="EMBL/GenBank/DDBJ databases">
        <authorList>
            <person name="Schikora-Tamarit M.A."/>
        </authorList>
    </citation>
    <scope>NUCLEOTIDE SEQUENCE</scope>
    <source>
        <strain evidence="4">CBS2887</strain>
    </source>
</reference>
<dbReference type="InterPro" id="IPR036812">
    <property type="entry name" value="NAD(P)_OxRdtase_dom_sf"/>
</dbReference>
<protein>
    <recommendedName>
        <fullName evidence="6">Cytidyltransferase-like domain-containing protein</fullName>
    </recommendedName>
</protein>
<dbReference type="Gene3D" id="3.20.20.100">
    <property type="entry name" value="NADP-dependent oxidoreductase domain"/>
    <property type="match status" value="1"/>
</dbReference>
<dbReference type="CDD" id="cd19164">
    <property type="entry name" value="AKR_ARA2"/>
    <property type="match status" value="1"/>
</dbReference>
<name>A0A9P8PQD3_WICPI</name>
<dbReference type="PANTHER" id="PTHR42686">
    <property type="entry name" value="GH17980P-RELATED"/>
    <property type="match status" value="1"/>
</dbReference>
<dbReference type="SUPFAM" id="SSF51430">
    <property type="entry name" value="NAD(P)-linked oxidoreductase"/>
    <property type="match status" value="1"/>
</dbReference>
<comment type="caution">
    <text evidence="4">The sequence shown here is derived from an EMBL/GenBank/DDBJ whole genome shotgun (WGS) entry which is preliminary data.</text>
</comment>
<dbReference type="Proteomes" id="UP000774326">
    <property type="component" value="Unassembled WGS sequence"/>
</dbReference>
<dbReference type="SUPFAM" id="SSF52374">
    <property type="entry name" value="Nucleotidylyl transferase"/>
    <property type="match status" value="1"/>
</dbReference>
<accession>A0A9P8PQD3</accession>
<evidence type="ECO:0000256" key="1">
    <source>
        <dbReference type="ARBA" id="ARBA00023002"/>
    </source>
</evidence>
<dbReference type="Pfam" id="PF01467">
    <property type="entry name" value="CTP_transf_like"/>
    <property type="match status" value="1"/>
</dbReference>
<sequence>MSIKPIGPVKTAVSGKLSDLPPLLLGGAVFNQQFNDNPEKLPIKDILRLAFNNGVTAIDTSPYYGPSELLLGAALEEIKSEFPRDQYYIVTKAGRVQLDDFDYSAEHIRKSVLRSLERLHTDYLDLVYLHDVEFVSEEGILEALTELRKLKDEGIIRHFGISGYPVDFIYHIASKVVHVPEIGSLDAVMSYSNFNLQNEILRQYIPKFYQDAQLKKLLNASILSMSLLRSGSTHSFHPASDELKKACKDTASALQKEHGIELADLATRYAIREFLPFGNVVLGVSTVEELKNAIVQYWNVKDQIVDDTEAVAFVKKSLGEHLDETWESETIHYSTKYLILYIYSHPTAMSTYHAAVILISEVELIHTYTPLIQKALDSLERSDTTTLDIIITTQINKLNQLDKILAETYTLTTEIIELSGETTTGVNVTVLYNDHYKELKSVHWDLLLVDSLDQTACNGFQYKHKHSIETIRVQRSNHEPVKIHLDSDESEEDIHRVVAVGGTFDHFHDGHKILLTAAAFICSERLIIGVTDQELLMGKKYQEYIQSYDTRVQSSVMFLNRVKPNLTIDPIAIRDVCGPTGYIADIDALVVSRETIKGGEFVNATRRAKQMKELQVHVINVIGGEEEDGFKNKLSSTQLRRIKYEGVTHDS</sequence>
<dbReference type="Gene3D" id="3.40.50.620">
    <property type="entry name" value="HUPs"/>
    <property type="match status" value="1"/>
</dbReference>
<keyword evidence="5" id="KW-1185">Reference proteome</keyword>
<evidence type="ECO:0000259" key="3">
    <source>
        <dbReference type="Pfam" id="PF01467"/>
    </source>
</evidence>
<feature type="domain" description="NADP-dependent oxidoreductase" evidence="2">
    <location>
        <begin position="23"/>
        <end position="299"/>
    </location>
</feature>
<dbReference type="InterPro" id="IPR044480">
    <property type="entry name" value="Ara2-like"/>
</dbReference>
<dbReference type="CDD" id="cd02164">
    <property type="entry name" value="PPAT_CoAS"/>
    <property type="match status" value="1"/>
</dbReference>
<dbReference type="AlphaFoldDB" id="A0A9P8PQD3"/>
<dbReference type="OrthoDB" id="5286008at2759"/>
<evidence type="ECO:0000313" key="4">
    <source>
        <dbReference type="EMBL" id="KAH3676337.1"/>
    </source>
</evidence>
<reference evidence="4" key="1">
    <citation type="journal article" date="2021" name="Open Biol.">
        <title>Shared evolutionary footprints suggest mitochondrial oxidative damage underlies multiple complex I losses in fungi.</title>
        <authorList>
            <person name="Schikora-Tamarit M.A."/>
            <person name="Marcet-Houben M."/>
            <person name="Nosek J."/>
            <person name="Gabaldon T."/>
        </authorList>
    </citation>
    <scope>NUCLEOTIDE SEQUENCE</scope>
    <source>
        <strain evidence="4">CBS2887</strain>
    </source>
</reference>
<dbReference type="EMBL" id="JAEUBG010005288">
    <property type="protein sequence ID" value="KAH3676337.1"/>
    <property type="molecule type" value="Genomic_DNA"/>
</dbReference>
<evidence type="ECO:0000259" key="2">
    <source>
        <dbReference type="Pfam" id="PF00248"/>
    </source>
</evidence>
<proteinExistence type="predicted"/>